<proteinExistence type="predicted"/>
<feature type="unsure residue" description="E or Q" evidence="2">
    <location>
        <position position="57"/>
    </location>
</feature>
<name>A0A830CA23_9LAMI</name>
<accession>A0A830CA23</accession>
<dbReference type="AlphaFoldDB" id="A0A830CA23"/>
<feature type="compositionally biased region" description="Polar residues" evidence="1">
    <location>
        <begin position="1"/>
        <end position="11"/>
    </location>
</feature>
<evidence type="ECO:0000256" key="1">
    <source>
        <dbReference type="SAM" id="MobiDB-lite"/>
    </source>
</evidence>
<gene>
    <name evidence="2" type="ORF">PHJA_001757000</name>
</gene>
<keyword evidence="3" id="KW-1185">Reference proteome</keyword>
<dbReference type="Proteomes" id="UP000653305">
    <property type="component" value="Unassembled WGS sequence"/>
</dbReference>
<feature type="region of interest" description="Disordered" evidence="1">
    <location>
        <begin position="1"/>
        <end position="32"/>
    </location>
</feature>
<comment type="caution">
    <text evidence="2">The sequence shown here is derived from an EMBL/GenBank/DDBJ whole genome shotgun (WGS) entry which is preliminary data.</text>
</comment>
<protein>
    <submittedName>
        <fullName evidence="2">Uncharacterized protein</fullName>
    </submittedName>
</protein>
<evidence type="ECO:0000313" key="2">
    <source>
        <dbReference type="EMBL" id="GFP96129.1"/>
    </source>
</evidence>
<evidence type="ECO:0000313" key="3">
    <source>
        <dbReference type="Proteomes" id="UP000653305"/>
    </source>
</evidence>
<reference evidence="2" key="1">
    <citation type="submission" date="2020-07" db="EMBL/GenBank/DDBJ databases">
        <title>Ethylene signaling mediates host invasion by parasitic plants.</title>
        <authorList>
            <person name="Yoshida S."/>
        </authorList>
    </citation>
    <scope>NUCLEOTIDE SEQUENCE</scope>
    <source>
        <strain evidence="2">Okayama</strain>
    </source>
</reference>
<organism evidence="2 3">
    <name type="scientific">Phtheirospermum japonicum</name>
    <dbReference type="NCBI Taxonomy" id="374723"/>
    <lineage>
        <taxon>Eukaryota</taxon>
        <taxon>Viridiplantae</taxon>
        <taxon>Streptophyta</taxon>
        <taxon>Embryophyta</taxon>
        <taxon>Tracheophyta</taxon>
        <taxon>Spermatophyta</taxon>
        <taxon>Magnoliopsida</taxon>
        <taxon>eudicotyledons</taxon>
        <taxon>Gunneridae</taxon>
        <taxon>Pentapetalae</taxon>
        <taxon>asterids</taxon>
        <taxon>lamiids</taxon>
        <taxon>Lamiales</taxon>
        <taxon>Orobanchaceae</taxon>
        <taxon>Orobanchaceae incertae sedis</taxon>
        <taxon>Phtheirospermum</taxon>
    </lineage>
</organism>
<sequence>MENEGNPSKTPAVNVDRDEDQREEEEELTVTDSGVVVTEKRDVGSSIKKLISEAKLEKCPNCSSALWIGFACQMIEGCPPFLNRKEIEVAKAYVDNERPPFQAPVKHFSCGMQHMTALGALHRTAEEKAAKTLRERIRTRSKVCKNHRVGKNGG</sequence>
<dbReference type="EMBL" id="BMAC01000422">
    <property type="protein sequence ID" value="GFP96129.1"/>
    <property type="molecule type" value="Genomic_DNA"/>
</dbReference>